<comment type="caution">
    <text evidence="1">The sequence shown here is derived from an EMBL/GenBank/DDBJ whole genome shotgun (WGS) entry which is preliminary data.</text>
</comment>
<proteinExistence type="predicted"/>
<evidence type="ECO:0000313" key="2">
    <source>
        <dbReference type="Proteomes" id="UP000688137"/>
    </source>
</evidence>
<dbReference type="AlphaFoldDB" id="A0A8S1PBL8"/>
<dbReference type="OMA" id="GISTYYA"/>
<gene>
    <name evidence="1" type="ORF">PPRIM_AZ9-3.1.T1120104</name>
</gene>
<reference evidence="1" key="1">
    <citation type="submission" date="2021-01" db="EMBL/GenBank/DDBJ databases">
        <authorList>
            <consortium name="Genoscope - CEA"/>
            <person name="William W."/>
        </authorList>
    </citation>
    <scope>NUCLEOTIDE SEQUENCE</scope>
</reference>
<name>A0A8S1PBL8_PARPR</name>
<dbReference type="EMBL" id="CAJJDM010000115">
    <property type="protein sequence ID" value="CAD8100415.1"/>
    <property type="molecule type" value="Genomic_DNA"/>
</dbReference>
<organism evidence="1 2">
    <name type="scientific">Paramecium primaurelia</name>
    <dbReference type="NCBI Taxonomy" id="5886"/>
    <lineage>
        <taxon>Eukaryota</taxon>
        <taxon>Sar</taxon>
        <taxon>Alveolata</taxon>
        <taxon>Ciliophora</taxon>
        <taxon>Intramacronucleata</taxon>
        <taxon>Oligohymenophorea</taxon>
        <taxon>Peniculida</taxon>
        <taxon>Parameciidae</taxon>
        <taxon>Paramecium</taxon>
    </lineage>
</organism>
<keyword evidence="2" id="KW-1185">Reference proteome</keyword>
<evidence type="ECO:0000313" key="1">
    <source>
        <dbReference type="EMBL" id="CAD8100415.1"/>
    </source>
</evidence>
<accession>A0A8S1PBL8</accession>
<sequence length="197" mass="23238">MQEVFEYEYSQFHPIADEAQDSNCPYNQNSYQPAIIEMKESEQINKQNFITNHQQQSNQLYKNFENNQTRIDYKNLPKLIGNHYYKYIEQNNITKTKGVENFYNSRKIKKDKGNKKAKQISTTISDLREICKADNQSKTTFKRFIKKQLFIDLIHSPKIEDPLKYLDGISTYYAAADEPDKMISSHLLSSKNETLKK</sequence>
<protein>
    <submittedName>
        <fullName evidence="1">Uncharacterized protein</fullName>
    </submittedName>
</protein>
<dbReference type="Proteomes" id="UP000688137">
    <property type="component" value="Unassembled WGS sequence"/>
</dbReference>